<proteinExistence type="predicted"/>
<dbReference type="Pfam" id="PF13401">
    <property type="entry name" value="AAA_22"/>
    <property type="match status" value="1"/>
</dbReference>
<dbReference type="RefSeq" id="WP_386421276.1">
    <property type="nucleotide sequence ID" value="NZ_JBHSPU010000073.1"/>
</dbReference>
<dbReference type="InterPro" id="IPR049945">
    <property type="entry name" value="AAA_22"/>
</dbReference>
<dbReference type="EMBL" id="JBHSPU010000073">
    <property type="protein sequence ID" value="MFC5919150.1"/>
    <property type="molecule type" value="Genomic_DNA"/>
</dbReference>
<accession>A0ABW1GZC5</accession>
<keyword evidence="4" id="KW-1185">Reference proteome</keyword>
<feature type="domain" description="ORC1/DEAH AAA+ ATPase" evidence="2">
    <location>
        <begin position="63"/>
        <end position="185"/>
    </location>
</feature>
<evidence type="ECO:0000259" key="2">
    <source>
        <dbReference type="Pfam" id="PF13401"/>
    </source>
</evidence>
<gene>
    <name evidence="3" type="ORF">ACFP1B_37795</name>
</gene>
<dbReference type="Proteomes" id="UP001596200">
    <property type="component" value="Unassembled WGS sequence"/>
</dbReference>
<dbReference type="InterPro" id="IPR052026">
    <property type="entry name" value="ExeA_AAA_ATPase_DNA-bind"/>
</dbReference>
<organism evidence="3 4">
    <name type="scientific">Streptomyces pulveraceus</name>
    <dbReference type="NCBI Taxonomy" id="68258"/>
    <lineage>
        <taxon>Bacteria</taxon>
        <taxon>Bacillati</taxon>
        <taxon>Actinomycetota</taxon>
        <taxon>Actinomycetes</taxon>
        <taxon>Kitasatosporales</taxon>
        <taxon>Streptomycetaceae</taxon>
        <taxon>Streptomyces</taxon>
    </lineage>
</organism>
<dbReference type="PANTHER" id="PTHR35894:SF1">
    <property type="entry name" value="PHOSPHORIBULOKINASE _ URIDINE KINASE FAMILY"/>
    <property type="match status" value="1"/>
</dbReference>
<name>A0ABW1GZC5_9ACTN</name>
<protein>
    <submittedName>
        <fullName evidence="3">AAA family ATPase</fullName>
    </submittedName>
</protein>
<feature type="compositionally biased region" description="Basic residues" evidence="1">
    <location>
        <begin position="1"/>
        <end position="12"/>
    </location>
</feature>
<evidence type="ECO:0000313" key="4">
    <source>
        <dbReference type="Proteomes" id="UP001596200"/>
    </source>
</evidence>
<dbReference type="SUPFAM" id="SSF52540">
    <property type="entry name" value="P-loop containing nucleoside triphosphate hydrolases"/>
    <property type="match status" value="1"/>
</dbReference>
<dbReference type="Gene3D" id="3.40.50.300">
    <property type="entry name" value="P-loop containing nucleotide triphosphate hydrolases"/>
    <property type="match status" value="1"/>
</dbReference>
<sequence length="274" mass="31421">MTTAPKRKHLSQRRQPAAASPGEASRRRPDLRPQHFLGLKDSTLVPTDTLLQIKDTVIDTVESRAMSVIYGDPGLGKSFSTRATIQQMNPDLILPLDFARSRPGPKDLREELFHQMRLNCKMPGTATAFDKLLREALPRRPYVIVCDEAQQYRRENFEFLRKLWDNCDPQPAIVFVGGREAYETLQSDPALASRIYIRLEILAMTEDEILKTVPDSHPVWRGVDEALLKRVDTQYALGSFREWVKVTKHVIKGMEYFNADQVDDRIIDWALARC</sequence>
<reference evidence="4" key="1">
    <citation type="journal article" date="2019" name="Int. J. Syst. Evol. Microbiol.">
        <title>The Global Catalogue of Microorganisms (GCM) 10K type strain sequencing project: providing services to taxonomists for standard genome sequencing and annotation.</title>
        <authorList>
            <consortium name="The Broad Institute Genomics Platform"/>
            <consortium name="The Broad Institute Genome Sequencing Center for Infectious Disease"/>
            <person name="Wu L."/>
            <person name="Ma J."/>
        </authorList>
    </citation>
    <scope>NUCLEOTIDE SEQUENCE [LARGE SCALE GENOMIC DNA]</scope>
    <source>
        <strain evidence="4">JCM 4147</strain>
    </source>
</reference>
<feature type="region of interest" description="Disordered" evidence="1">
    <location>
        <begin position="1"/>
        <end position="29"/>
    </location>
</feature>
<evidence type="ECO:0000313" key="3">
    <source>
        <dbReference type="EMBL" id="MFC5919150.1"/>
    </source>
</evidence>
<comment type="caution">
    <text evidence="3">The sequence shown here is derived from an EMBL/GenBank/DDBJ whole genome shotgun (WGS) entry which is preliminary data.</text>
</comment>
<dbReference type="PANTHER" id="PTHR35894">
    <property type="entry name" value="GENERAL SECRETION PATHWAY PROTEIN A-RELATED"/>
    <property type="match status" value="1"/>
</dbReference>
<dbReference type="InterPro" id="IPR027417">
    <property type="entry name" value="P-loop_NTPase"/>
</dbReference>
<evidence type="ECO:0000256" key="1">
    <source>
        <dbReference type="SAM" id="MobiDB-lite"/>
    </source>
</evidence>